<dbReference type="GeneID" id="64591569"/>
<organism evidence="1 2">
    <name type="scientific">Suillus plorans</name>
    <dbReference type="NCBI Taxonomy" id="116603"/>
    <lineage>
        <taxon>Eukaryota</taxon>
        <taxon>Fungi</taxon>
        <taxon>Dikarya</taxon>
        <taxon>Basidiomycota</taxon>
        <taxon>Agaricomycotina</taxon>
        <taxon>Agaricomycetes</taxon>
        <taxon>Agaricomycetidae</taxon>
        <taxon>Boletales</taxon>
        <taxon>Suillineae</taxon>
        <taxon>Suillaceae</taxon>
        <taxon>Suillus</taxon>
    </lineage>
</organism>
<evidence type="ECO:0000313" key="1">
    <source>
        <dbReference type="EMBL" id="KAG1794806.1"/>
    </source>
</evidence>
<dbReference type="Gene3D" id="3.60.10.10">
    <property type="entry name" value="Endonuclease/exonuclease/phosphatase"/>
    <property type="match status" value="1"/>
</dbReference>
<dbReference type="RefSeq" id="XP_041160845.1">
    <property type="nucleotide sequence ID" value="XM_041297805.1"/>
</dbReference>
<reference evidence="1" key="1">
    <citation type="journal article" date="2020" name="New Phytol.">
        <title>Comparative genomics reveals dynamic genome evolution in host specialist ectomycorrhizal fungi.</title>
        <authorList>
            <person name="Lofgren L.A."/>
            <person name="Nguyen N.H."/>
            <person name="Vilgalys R."/>
            <person name="Ruytinx J."/>
            <person name="Liao H.L."/>
            <person name="Branco S."/>
            <person name="Kuo A."/>
            <person name="LaButti K."/>
            <person name="Lipzen A."/>
            <person name="Andreopoulos W."/>
            <person name="Pangilinan J."/>
            <person name="Riley R."/>
            <person name="Hundley H."/>
            <person name="Na H."/>
            <person name="Barry K."/>
            <person name="Grigoriev I.V."/>
            <person name="Stajich J.E."/>
            <person name="Kennedy P.G."/>
        </authorList>
    </citation>
    <scope>NUCLEOTIDE SEQUENCE</scope>
    <source>
        <strain evidence="1">S12</strain>
    </source>
</reference>
<dbReference type="SUPFAM" id="SSF56219">
    <property type="entry name" value="DNase I-like"/>
    <property type="match status" value="1"/>
</dbReference>
<protein>
    <recommendedName>
        <fullName evidence="3">Endonuclease/exonuclease/phosphatase domain-containing protein</fullName>
    </recommendedName>
</protein>
<gene>
    <name evidence="1" type="ORF">HD556DRAFT_1236209</name>
</gene>
<comment type="caution">
    <text evidence="1">The sequence shown here is derived from an EMBL/GenBank/DDBJ whole genome shotgun (WGS) entry which is preliminary data.</text>
</comment>
<proteinExistence type="predicted"/>
<accession>A0A9P7AR82</accession>
<dbReference type="Proteomes" id="UP000719766">
    <property type="component" value="Unassembled WGS sequence"/>
</dbReference>
<sequence>MQNIRNEQHPNTNFKIWQQNLCKSSTAWEHMLQNLNPNTYDLACIQEPFLNPVGLANASNLRQYWDVIYPTNHHSNPERSQSILLVNKKLSKNNWHIVPLDSPNITAIELNGNFGKVRIYNIYNACDHSRML</sequence>
<dbReference type="AlphaFoldDB" id="A0A9P7AR82"/>
<evidence type="ECO:0000313" key="2">
    <source>
        <dbReference type="Proteomes" id="UP000719766"/>
    </source>
</evidence>
<dbReference type="InterPro" id="IPR036691">
    <property type="entry name" value="Endo/exonu/phosph_ase_sf"/>
</dbReference>
<name>A0A9P7AR82_9AGAM</name>
<keyword evidence="2" id="KW-1185">Reference proteome</keyword>
<feature type="non-terminal residue" evidence="1">
    <location>
        <position position="132"/>
    </location>
</feature>
<dbReference type="OrthoDB" id="2840473at2759"/>
<evidence type="ECO:0008006" key="3">
    <source>
        <dbReference type="Google" id="ProtNLM"/>
    </source>
</evidence>
<dbReference type="EMBL" id="JABBWE010000024">
    <property type="protein sequence ID" value="KAG1794806.1"/>
    <property type="molecule type" value="Genomic_DNA"/>
</dbReference>